<reference evidence="1" key="1">
    <citation type="journal article" date="2020" name="mSystems">
        <title>Genome- and Community-Level Interaction Insights into Carbon Utilization and Element Cycling Functions of Hydrothermarchaeota in Hydrothermal Sediment.</title>
        <authorList>
            <person name="Zhou Z."/>
            <person name="Liu Y."/>
            <person name="Xu W."/>
            <person name="Pan J."/>
            <person name="Luo Z.H."/>
            <person name="Li M."/>
        </authorList>
    </citation>
    <scope>NUCLEOTIDE SEQUENCE [LARGE SCALE GENOMIC DNA]</scope>
    <source>
        <strain evidence="1">HyVt-92</strain>
    </source>
</reference>
<organism evidence="1">
    <name type="scientific">Aerophobetes bacterium</name>
    <dbReference type="NCBI Taxonomy" id="2030807"/>
    <lineage>
        <taxon>Bacteria</taxon>
        <taxon>Candidatus Aerophobota</taxon>
    </lineage>
</organism>
<dbReference type="PANTHER" id="PTHR43649:SF12">
    <property type="entry name" value="DIACETYLCHITOBIOSE BINDING PROTEIN DASA"/>
    <property type="match status" value="1"/>
</dbReference>
<dbReference type="Pfam" id="PF01547">
    <property type="entry name" value="SBP_bac_1"/>
    <property type="match status" value="1"/>
</dbReference>
<dbReference type="EMBL" id="DRTT01000131">
    <property type="protein sequence ID" value="HHF98764.1"/>
    <property type="molecule type" value="Genomic_DNA"/>
</dbReference>
<protein>
    <submittedName>
        <fullName evidence="1">Extracellular solute-binding protein</fullName>
    </submittedName>
</protein>
<dbReference type="InterPro" id="IPR050490">
    <property type="entry name" value="Bact_solute-bd_prot1"/>
</dbReference>
<name>A0A7V5HZI8_UNCAE</name>
<accession>A0A7V5HZI8</accession>
<proteinExistence type="predicted"/>
<dbReference type="AlphaFoldDB" id="A0A7V5HZI8"/>
<comment type="caution">
    <text evidence="1">The sequence shown here is derived from an EMBL/GenBank/DDBJ whole genome shotgun (WGS) entry which is preliminary data.</text>
</comment>
<evidence type="ECO:0000313" key="1">
    <source>
        <dbReference type="EMBL" id="HHF98764.1"/>
    </source>
</evidence>
<dbReference type="PANTHER" id="PTHR43649">
    <property type="entry name" value="ARABINOSE-BINDING PROTEIN-RELATED"/>
    <property type="match status" value="1"/>
</dbReference>
<dbReference type="SUPFAM" id="SSF53850">
    <property type="entry name" value="Periplasmic binding protein-like II"/>
    <property type="match status" value="1"/>
</dbReference>
<dbReference type="Gene3D" id="3.40.190.10">
    <property type="entry name" value="Periplasmic binding protein-like II"/>
    <property type="match status" value="1"/>
</dbReference>
<sequence>MRIKRLVRVVTLVFLILSLSGICFASTYSLFGPVDTKSKYDLRIYDDTDWVIMPWYSELKKVFEQMFPNIQVKPIGVPCSEMERKLLTDVAAGNPPDLPRSMYRLGALAERGMFMDLTEVVKHWPRSLDFNPASLALGKHNGRQYGIPEGQFILQQVFYNKKHFKKAGLPFYEPSARVDWNEYMQILKKLKAAFAGEEGYYPTCIATTWDKNGFSYILYQNGGRWWSDDYETPMWTSPEAIEAFKWYVNIYRQGYSPRPNPGVSGFKQKERLFWQEKVSMIIEAMHEPRAFPANAPNLVGEDKWGTFTLVAPGKEPFEFSWDWTHVITKNAPHPAAAWAWIELCCTDWGAKKIMRDSKYFPTIRGLTEELLKEGIYSRQIAEWYRSVEPYVRMRDDALVNYKYPETEEIIQAMCEKMMYGIKDIETLAEEAKKEALELIRSKKG</sequence>
<dbReference type="InterPro" id="IPR006059">
    <property type="entry name" value="SBP"/>
</dbReference>
<gene>
    <name evidence="1" type="ORF">ENL39_04690</name>
</gene>
<dbReference type="Proteomes" id="UP000886070">
    <property type="component" value="Unassembled WGS sequence"/>
</dbReference>